<sequence>VFLFLVATHDDIASWWGQIPQRSPGSSSSSASASPSSVPALNFTLYGAPAPRSAHRTSSGAAKAKPRRRCTKPTPPPPASPTSSCSTVDLRLDLSSVTGEDAATIICDGSQVYYSEEGVTDALHGDALFDLSSNTGERSYINSNQKVSEEGISKEHSSEDSCVRKTQASEACNIENEDNTLINSSSNNHRSLCSEQDNENQSCSDIEPSSQGFSYLTEENYSDSARSCVSNSSSYCTISEYSTDSYSSSNNTSNVSSPSRNSNIPHNYSNKLNMSKSINKDIPNREVPSKKIGNGAKSFSSPRKSNRCIVRFQADGEVRSQDESEALNSSPEFHDYFSLSKGHETPSEEWTIEEETTDEMCLYCARNINTCVCLPNENDYEQYDGELTNRSITVSDFGTPSATCSRRGSKIDDQCSETALEERTSAQTMSSVDECSRSTISSGLNSRSTGNSVSSTLFEDDRNLKERAFNTCDKYVRCLGVNVEVRRHAYSAPIRTRAPNRVRSSSVLTCDCNSGRRTRFLLERLESGYFSDVPVPDIPLSAGEVMEAVLYARQLVCVLERALDRALSFGTCCDNNYSSSRKTTSRSSNVRERKRSNSLSPNFLRRCDGAKPEVIGSYKDNGIDDVETGTDVRRTRLDNSLQSEVQTCTDRHRHHHKDSCCVPLLSLSPEELQKQRSLLKPAADRRLHDAVAKVLDMADILKSAITRRRNVVDPSDEITCGTNRSISEWSLEES</sequence>
<accession>A0ABQ8S0P2</accession>
<dbReference type="Proteomes" id="UP001148838">
    <property type="component" value="Unassembled WGS sequence"/>
</dbReference>
<feature type="region of interest" description="Disordered" evidence="1">
    <location>
        <begin position="241"/>
        <end position="304"/>
    </location>
</feature>
<feature type="region of interest" description="Disordered" evidence="1">
    <location>
        <begin position="176"/>
        <end position="209"/>
    </location>
</feature>
<gene>
    <name evidence="2" type="ORF">ANN_25221</name>
</gene>
<proteinExistence type="predicted"/>
<protein>
    <submittedName>
        <fullName evidence="2">Uncharacterized protein</fullName>
    </submittedName>
</protein>
<feature type="region of interest" description="Disordered" evidence="1">
    <location>
        <begin position="48"/>
        <end position="86"/>
    </location>
</feature>
<feature type="compositionally biased region" description="Low complexity" evidence="1">
    <location>
        <begin position="578"/>
        <end position="588"/>
    </location>
</feature>
<evidence type="ECO:0000256" key="1">
    <source>
        <dbReference type="SAM" id="MobiDB-lite"/>
    </source>
</evidence>
<feature type="compositionally biased region" description="Polar residues" evidence="1">
    <location>
        <begin position="179"/>
        <end position="209"/>
    </location>
</feature>
<comment type="caution">
    <text evidence="2">The sequence shown here is derived from an EMBL/GenBank/DDBJ whole genome shotgun (WGS) entry which is preliminary data.</text>
</comment>
<reference evidence="2 3" key="1">
    <citation type="journal article" date="2022" name="Allergy">
        <title>Genome assembly and annotation of Periplaneta americana reveal a comprehensive cockroach allergen profile.</title>
        <authorList>
            <person name="Wang L."/>
            <person name="Xiong Q."/>
            <person name="Saelim N."/>
            <person name="Wang L."/>
            <person name="Nong W."/>
            <person name="Wan A.T."/>
            <person name="Shi M."/>
            <person name="Liu X."/>
            <person name="Cao Q."/>
            <person name="Hui J.H.L."/>
            <person name="Sookrung N."/>
            <person name="Leung T.F."/>
            <person name="Tungtrongchitr A."/>
            <person name="Tsui S.K.W."/>
        </authorList>
    </citation>
    <scope>NUCLEOTIDE SEQUENCE [LARGE SCALE GENOMIC DNA]</scope>
    <source>
        <strain evidence="2">PWHHKU_190912</strain>
    </source>
</reference>
<organism evidence="2 3">
    <name type="scientific">Periplaneta americana</name>
    <name type="common">American cockroach</name>
    <name type="synonym">Blatta americana</name>
    <dbReference type="NCBI Taxonomy" id="6978"/>
    <lineage>
        <taxon>Eukaryota</taxon>
        <taxon>Metazoa</taxon>
        <taxon>Ecdysozoa</taxon>
        <taxon>Arthropoda</taxon>
        <taxon>Hexapoda</taxon>
        <taxon>Insecta</taxon>
        <taxon>Pterygota</taxon>
        <taxon>Neoptera</taxon>
        <taxon>Polyneoptera</taxon>
        <taxon>Dictyoptera</taxon>
        <taxon>Blattodea</taxon>
        <taxon>Blattoidea</taxon>
        <taxon>Blattidae</taxon>
        <taxon>Blattinae</taxon>
        <taxon>Periplaneta</taxon>
    </lineage>
</organism>
<feature type="non-terminal residue" evidence="2">
    <location>
        <position position="1"/>
    </location>
</feature>
<evidence type="ECO:0000313" key="2">
    <source>
        <dbReference type="EMBL" id="KAJ4427573.1"/>
    </source>
</evidence>
<name>A0ABQ8S0P2_PERAM</name>
<evidence type="ECO:0000313" key="3">
    <source>
        <dbReference type="Proteomes" id="UP001148838"/>
    </source>
</evidence>
<feature type="compositionally biased region" description="Low complexity" evidence="1">
    <location>
        <begin position="241"/>
        <end position="263"/>
    </location>
</feature>
<feature type="compositionally biased region" description="Basic and acidic residues" evidence="1">
    <location>
        <begin position="278"/>
        <end position="289"/>
    </location>
</feature>
<feature type="region of interest" description="Disordered" evidence="1">
    <location>
        <begin position="577"/>
        <end position="602"/>
    </location>
</feature>
<feature type="compositionally biased region" description="Polar residues" evidence="1">
    <location>
        <begin position="264"/>
        <end position="277"/>
    </location>
</feature>
<dbReference type="EMBL" id="JAJSOF020000038">
    <property type="protein sequence ID" value="KAJ4427573.1"/>
    <property type="molecule type" value="Genomic_DNA"/>
</dbReference>
<keyword evidence="3" id="KW-1185">Reference proteome</keyword>